<keyword evidence="4" id="KW-0472">Membrane</keyword>
<dbReference type="GO" id="GO:0016020">
    <property type="term" value="C:membrane"/>
    <property type="evidence" value="ECO:0007669"/>
    <property type="project" value="InterPro"/>
</dbReference>
<feature type="domain" description="Methyl-accepting transducer" evidence="5">
    <location>
        <begin position="395"/>
        <end position="631"/>
    </location>
</feature>
<evidence type="ECO:0000256" key="2">
    <source>
        <dbReference type="ARBA" id="ARBA00029447"/>
    </source>
</evidence>
<keyword evidence="1 3" id="KW-0807">Transducer</keyword>
<evidence type="ECO:0000259" key="5">
    <source>
        <dbReference type="PROSITE" id="PS50111"/>
    </source>
</evidence>
<dbReference type="RefSeq" id="WP_207860667.1">
    <property type="nucleotide sequence ID" value="NZ_JAFREP010000019.1"/>
</dbReference>
<dbReference type="PROSITE" id="PS50885">
    <property type="entry name" value="HAMP"/>
    <property type="match status" value="1"/>
</dbReference>
<evidence type="ECO:0000313" key="8">
    <source>
        <dbReference type="Proteomes" id="UP000664417"/>
    </source>
</evidence>
<evidence type="ECO:0000256" key="4">
    <source>
        <dbReference type="SAM" id="Phobius"/>
    </source>
</evidence>
<dbReference type="Gene3D" id="1.10.287.950">
    <property type="entry name" value="Methyl-accepting chemotaxis protein"/>
    <property type="match status" value="1"/>
</dbReference>
<protein>
    <submittedName>
        <fullName evidence="7">Methyl-accepting chemotaxis protein</fullName>
    </submittedName>
</protein>
<proteinExistence type="inferred from homology"/>
<evidence type="ECO:0000313" key="7">
    <source>
        <dbReference type="EMBL" id="MBO1320712.1"/>
    </source>
</evidence>
<dbReference type="GO" id="GO:0007165">
    <property type="term" value="P:signal transduction"/>
    <property type="evidence" value="ECO:0007669"/>
    <property type="project" value="UniProtKB-KW"/>
</dbReference>
<keyword evidence="8" id="KW-1185">Reference proteome</keyword>
<dbReference type="PANTHER" id="PTHR32089:SF112">
    <property type="entry name" value="LYSOZYME-LIKE PROTEIN-RELATED"/>
    <property type="match status" value="1"/>
</dbReference>
<feature type="transmembrane region" description="Helical" evidence="4">
    <location>
        <begin position="307"/>
        <end position="326"/>
    </location>
</feature>
<gene>
    <name evidence="7" type="ORF">J3U88_19695</name>
</gene>
<feature type="transmembrane region" description="Helical" evidence="4">
    <location>
        <begin position="12"/>
        <end position="31"/>
    </location>
</feature>
<dbReference type="InterPro" id="IPR003660">
    <property type="entry name" value="HAMP_dom"/>
</dbReference>
<feature type="domain" description="HAMP" evidence="6">
    <location>
        <begin position="330"/>
        <end position="383"/>
    </location>
</feature>
<comment type="similarity">
    <text evidence="2">Belongs to the methyl-accepting chemotaxis (MCP) protein family.</text>
</comment>
<dbReference type="SMART" id="SM00304">
    <property type="entry name" value="HAMP"/>
    <property type="match status" value="2"/>
</dbReference>
<sequence length="679" mass="74115">MLQQLSIRTKLLVLLVVPIIALLYFSLLGMNQRIKVLNETRELQSLAELAVHLSTVIHETQKERGRAAVFVGSNQEEGGQALRAQQRLSDEKIQALTLFLKTFDLDGREEQAFEPIRKGWVDLQNLGAHRAAMNRDLSLKESIAYYTSIHAHFLSGIAEFSEILTNHELLSQISGYVNFMKAKERAGQERAVLSGTFVSGRFQPGLYVRFITLVADQKSFNEVFLSFATQEQRNLFQVTMQRPEVTKAEAMRAIAQGKPEGGFHVDAAEWFVIQTQKINFMHELEKNLAEHLVQSALRLSGQAKLKLIQFTITVLLVLAFTGLLGYQTARSIINPLTQMSATMTRLSEEKDLSLRNHYVAEDELGRLSAKMDEFLENMEHMVTEITRTGRIVNDAAGDLAANSNTLLAHSKALTEKSNNVAAAGEQMSTNMNGVASAAKKAVDSLSVVTSSAEEMATTVAEIAAGTNQAKQHSDSANQDTKLAGTHMDELTKAALEINGIIDTINTISEQTKLLALNATIEASRAGEMGRGFSVVAGEVKALARQVGDAAEDIRGKIETMSKVSNVAAEQIQQVQHTVHHVDEIITLIAAAIEEQSVTTKDITANISQADSGVKEVSCNIEAMASVSDQMAEDLNGVNQSIQEIRGNAQVVTGHSEKLKGTGRDLAVLVNAFKSSATES</sequence>
<evidence type="ECO:0000256" key="3">
    <source>
        <dbReference type="PROSITE-ProRule" id="PRU00284"/>
    </source>
</evidence>
<evidence type="ECO:0000256" key="1">
    <source>
        <dbReference type="ARBA" id="ARBA00023224"/>
    </source>
</evidence>
<dbReference type="SMART" id="SM00283">
    <property type="entry name" value="MA"/>
    <property type="match status" value="1"/>
</dbReference>
<accession>A0A8J7QA95</accession>
<dbReference type="PROSITE" id="PS50111">
    <property type="entry name" value="CHEMOTAXIS_TRANSDUC_2"/>
    <property type="match status" value="1"/>
</dbReference>
<dbReference type="EMBL" id="JAFREP010000019">
    <property type="protein sequence ID" value="MBO1320712.1"/>
    <property type="molecule type" value="Genomic_DNA"/>
</dbReference>
<name>A0A8J7QA95_9BACT</name>
<dbReference type="Pfam" id="PF08376">
    <property type="entry name" value="NIT"/>
    <property type="match status" value="1"/>
</dbReference>
<reference evidence="7" key="1">
    <citation type="submission" date="2021-03" db="EMBL/GenBank/DDBJ databases">
        <authorList>
            <person name="Wang G."/>
        </authorList>
    </citation>
    <scope>NUCLEOTIDE SEQUENCE</scope>
    <source>
        <strain evidence="7">KCTC 12899</strain>
    </source>
</reference>
<dbReference type="InterPro" id="IPR004089">
    <property type="entry name" value="MCPsignal_dom"/>
</dbReference>
<dbReference type="AlphaFoldDB" id="A0A8J7QA95"/>
<dbReference type="InterPro" id="IPR013587">
    <property type="entry name" value="Nitrate/nitrite_sensing"/>
</dbReference>
<comment type="caution">
    <text evidence="7">The sequence shown here is derived from an EMBL/GenBank/DDBJ whole genome shotgun (WGS) entry which is preliminary data.</text>
</comment>
<evidence type="ECO:0000259" key="6">
    <source>
        <dbReference type="PROSITE" id="PS50885"/>
    </source>
</evidence>
<dbReference type="Proteomes" id="UP000664417">
    <property type="component" value="Unassembled WGS sequence"/>
</dbReference>
<dbReference type="SUPFAM" id="SSF58104">
    <property type="entry name" value="Methyl-accepting chemotaxis protein (MCP) signaling domain"/>
    <property type="match status" value="1"/>
</dbReference>
<dbReference type="PANTHER" id="PTHR32089">
    <property type="entry name" value="METHYL-ACCEPTING CHEMOTAXIS PROTEIN MCPB"/>
    <property type="match status" value="1"/>
</dbReference>
<keyword evidence="4" id="KW-0812">Transmembrane</keyword>
<organism evidence="7 8">
    <name type="scientific">Acanthopleuribacter pedis</name>
    <dbReference type="NCBI Taxonomy" id="442870"/>
    <lineage>
        <taxon>Bacteria</taxon>
        <taxon>Pseudomonadati</taxon>
        <taxon>Acidobacteriota</taxon>
        <taxon>Holophagae</taxon>
        <taxon>Acanthopleuribacterales</taxon>
        <taxon>Acanthopleuribacteraceae</taxon>
        <taxon>Acanthopleuribacter</taxon>
    </lineage>
</organism>
<keyword evidence="4" id="KW-1133">Transmembrane helix</keyword>
<dbReference type="Pfam" id="PF00015">
    <property type="entry name" value="MCPsignal"/>
    <property type="match status" value="1"/>
</dbReference>